<sequence>MSRPGSTVLTYGFFSLAQGNRIAVARSRGRSVVAATNTNVTYFMNYVTTFQCHLEDFLGADGRVYSPPNDVPLPDNTVVFLTGRVCASAGGNAIIDVTHLAPFPGDPSDPEYDSRLPEVPCPYQ</sequence>
<evidence type="ECO:0000313" key="1">
    <source>
        <dbReference type="EMBL" id="KAI0084433.1"/>
    </source>
</evidence>
<protein>
    <submittedName>
        <fullName evidence="1">Uncharacterized protein</fullName>
    </submittedName>
</protein>
<gene>
    <name evidence="1" type="ORF">BDY19DRAFT_997781</name>
</gene>
<reference evidence="1" key="1">
    <citation type="journal article" date="2021" name="Environ. Microbiol.">
        <title>Gene family expansions and transcriptome signatures uncover fungal adaptations to wood decay.</title>
        <authorList>
            <person name="Hage H."/>
            <person name="Miyauchi S."/>
            <person name="Viragh M."/>
            <person name="Drula E."/>
            <person name="Min B."/>
            <person name="Chaduli D."/>
            <person name="Navarro D."/>
            <person name="Favel A."/>
            <person name="Norest M."/>
            <person name="Lesage-Meessen L."/>
            <person name="Balint B."/>
            <person name="Merenyi Z."/>
            <person name="de Eugenio L."/>
            <person name="Morin E."/>
            <person name="Martinez A.T."/>
            <person name="Baldrian P."/>
            <person name="Stursova M."/>
            <person name="Martinez M.J."/>
            <person name="Novotny C."/>
            <person name="Magnuson J.K."/>
            <person name="Spatafora J.W."/>
            <person name="Maurice S."/>
            <person name="Pangilinan J."/>
            <person name="Andreopoulos W."/>
            <person name="LaButti K."/>
            <person name="Hundley H."/>
            <person name="Na H."/>
            <person name="Kuo A."/>
            <person name="Barry K."/>
            <person name="Lipzen A."/>
            <person name="Henrissat B."/>
            <person name="Riley R."/>
            <person name="Ahrendt S."/>
            <person name="Nagy L.G."/>
            <person name="Grigoriev I.V."/>
            <person name="Martin F."/>
            <person name="Rosso M.N."/>
        </authorList>
    </citation>
    <scope>NUCLEOTIDE SEQUENCE</scope>
    <source>
        <strain evidence="1">CBS 384.51</strain>
    </source>
</reference>
<accession>A0ACB8TQX4</accession>
<organism evidence="1 2">
    <name type="scientific">Irpex rosettiformis</name>
    <dbReference type="NCBI Taxonomy" id="378272"/>
    <lineage>
        <taxon>Eukaryota</taxon>
        <taxon>Fungi</taxon>
        <taxon>Dikarya</taxon>
        <taxon>Basidiomycota</taxon>
        <taxon>Agaricomycotina</taxon>
        <taxon>Agaricomycetes</taxon>
        <taxon>Polyporales</taxon>
        <taxon>Irpicaceae</taxon>
        <taxon>Irpex</taxon>
    </lineage>
</organism>
<dbReference type="EMBL" id="MU274943">
    <property type="protein sequence ID" value="KAI0084433.1"/>
    <property type="molecule type" value="Genomic_DNA"/>
</dbReference>
<dbReference type="Proteomes" id="UP001055072">
    <property type="component" value="Unassembled WGS sequence"/>
</dbReference>
<proteinExistence type="predicted"/>
<comment type="caution">
    <text evidence="1">The sequence shown here is derived from an EMBL/GenBank/DDBJ whole genome shotgun (WGS) entry which is preliminary data.</text>
</comment>
<name>A0ACB8TQX4_9APHY</name>
<evidence type="ECO:0000313" key="2">
    <source>
        <dbReference type="Proteomes" id="UP001055072"/>
    </source>
</evidence>
<keyword evidence="2" id="KW-1185">Reference proteome</keyword>